<dbReference type="OrthoDB" id="6508827at2759"/>
<dbReference type="InterPro" id="IPR016135">
    <property type="entry name" value="UBQ-conjugating_enzyme/RWD"/>
</dbReference>
<keyword evidence="4" id="KW-0963">Cytoplasm</keyword>
<evidence type="ECO:0000256" key="9">
    <source>
        <dbReference type="ARBA" id="ARBA00022840"/>
    </source>
</evidence>
<sequence>MTETDIKEFNAQPPPGIFIAPEEDDVTKLNALLVGSFDTPYEGGLFHFILKCPADYPLSPPRVRFLTTDGGRVAFNPHFFADGRICLSILK</sequence>
<keyword evidence="6" id="KW-0053">Apoptosis</keyword>
<dbReference type="InterPro" id="IPR000608">
    <property type="entry name" value="UBC"/>
</dbReference>
<dbReference type="Pfam" id="PF00179">
    <property type="entry name" value="UQ_con"/>
    <property type="match status" value="1"/>
</dbReference>
<dbReference type="GO" id="GO:0005737">
    <property type="term" value="C:cytoplasm"/>
    <property type="evidence" value="ECO:0007669"/>
    <property type="project" value="UniProtKB-SubCell"/>
</dbReference>
<dbReference type="PANTHER" id="PTHR46116">
    <property type="entry name" value="(E3-INDEPENDENT) E2 UBIQUITIN-CONJUGATING ENZYME"/>
    <property type="match status" value="1"/>
</dbReference>
<evidence type="ECO:0000256" key="11">
    <source>
        <dbReference type="ARBA" id="ARBA00039894"/>
    </source>
</evidence>
<evidence type="ECO:0000259" key="15">
    <source>
        <dbReference type="PROSITE" id="PS50127"/>
    </source>
</evidence>
<dbReference type="GO" id="GO:0006915">
    <property type="term" value="P:apoptotic process"/>
    <property type="evidence" value="ECO:0007669"/>
    <property type="project" value="UniProtKB-KW"/>
</dbReference>
<gene>
    <name evidence="16" type="ORF">HPB48_004126</name>
</gene>
<dbReference type="GO" id="GO:0005634">
    <property type="term" value="C:nucleus"/>
    <property type="evidence" value="ECO:0007669"/>
    <property type="project" value="UniProtKB-SubCell"/>
</dbReference>
<dbReference type="SMART" id="SM00212">
    <property type="entry name" value="UBCc"/>
    <property type="match status" value="1"/>
</dbReference>
<dbReference type="VEuPathDB" id="VectorBase:HLOH_045863"/>
<accession>A0A9J6FV44</accession>
<reference evidence="16 17" key="1">
    <citation type="journal article" date="2020" name="Cell">
        <title>Large-Scale Comparative Analyses of Tick Genomes Elucidate Their Genetic Diversity and Vector Capacities.</title>
        <authorList>
            <consortium name="Tick Genome and Microbiome Consortium (TIGMIC)"/>
            <person name="Jia N."/>
            <person name="Wang J."/>
            <person name="Shi W."/>
            <person name="Du L."/>
            <person name="Sun Y."/>
            <person name="Zhan W."/>
            <person name="Jiang J.F."/>
            <person name="Wang Q."/>
            <person name="Zhang B."/>
            <person name="Ji P."/>
            <person name="Bell-Sakyi L."/>
            <person name="Cui X.M."/>
            <person name="Yuan T.T."/>
            <person name="Jiang B.G."/>
            <person name="Yang W.F."/>
            <person name="Lam T.T."/>
            <person name="Chang Q.C."/>
            <person name="Ding S.J."/>
            <person name="Wang X.J."/>
            <person name="Zhu J.G."/>
            <person name="Ruan X.D."/>
            <person name="Zhao L."/>
            <person name="Wei J.T."/>
            <person name="Ye R.Z."/>
            <person name="Que T.C."/>
            <person name="Du C.H."/>
            <person name="Zhou Y.H."/>
            <person name="Cheng J.X."/>
            <person name="Dai P.F."/>
            <person name="Guo W.B."/>
            <person name="Han X.H."/>
            <person name="Huang E.J."/>
            <person name="Li L.F."/>
            <person name="Wei W."/>
            <person name="Gao Y.C."/>
            <person name="Liu J.Z."/>
            <person name="Shao H.Z."/>
            <person name="Wang X."/>
            <person name="Wang C.C."/>
            <person name="Yang T.C."/>
            <person name="Huo Q.B."/>
            <person name="Li W."/>
            <person name="Chen H.Y."/>
            <person name="Chen S.E."/>
            <person name="Zhou L.G."/>
            <person name="Ni X.B."/>
            <person name="Tian J.H."/>
            <person name="Sheng Y."/>
            <person name="Liu T."/>
            <person name="Pan Y.S."/>
            <person name="Xia L.Y."/>
            <person name="Li J."/>
            <person name="Zhao F."/>
            <person name="Cao W.C."/>
        </authorList>
    </citation>
    <scope>NUCLEOTIDE SEQUENCE [LARGE SCALE GENOMIC DNA]</scope>
    <source>
        <strain evidence="16">HaeL-2018</strain>
    </source>
</reference>
<evidence type="ECO:0000256" key="3">
    <source>
        <dbReference type="ARBA" id="ARBA00012486"/>
    </source>
</evidence>
<dbReference type="GO" id="GO:0061631">
    <property type="term" value="F:ubiquitin conjugating enzyme activity"/>
    <property type="evidence" value="ECO:0007669"/>
    <property type="project" value="UniProtKB-EC"/>
</dbReference>
<organism evidence="16 17">
    <name type="scientific">Haemaphysalis longicornis</name>
    <name type="common">Bush tick</name>
    <dbReference type="NCBI Taxonomy" id="44386"/>
    <lineage>
        <taxon>Eukaryota</taxon>
        <taxon>Metazoa</taxon>
        <taxon>Ecdysozoa</taxon>
        <taxon>Arthropoda</taxon>
        <taxon>Chelicerata</taxon>
        <taxon>Arachnida</taxon>
        <taxon>Acari</taxon>
        <taxon>Parasitiformes</taxon>
        <taxon>Ixodida</taxon>
        <taxon>Ixodoidea</taxon>
        <taxon>Ixodidae</taxon>
        <taxon>Haemaphysalinae</taxon>
        <taxon>Haemaphysalis</taxon>
    </lineage>
</organism>
<evidence type="ECO:0000256" key="5">
    <source>
        <dbReference type="ARBA" id="ARBA00022679"/>
    </source>
</evidence>
<proteinExistence type="predicted"/>
<evidence type="ECO:0000256" key="14">
    <source>
        <dbReference type="ARBA" id="ARBA00042401"/>
    </source>
</evidence>
<dbReference type="Gene3D" id="3.10.110.10">
    <property type="entry name" value="Ubiquitin Conjugating Enzyme"/>
    <property type="match status" value="1"/>
</dbReference>
<evidence type="ECO:0000256" key="4">
    <source>
        <dbReference type="ARBA" id="ARBA00022490"/>
    </source>
</evidence>
<evidence type="ECO:0000256" key="1">
    <source>
        <dbReference type="ARBA" id="ARBA00004123"/>
    </source>
</evidence>
<dbReference type="EC" id="2.3.2.23" evidence="3"/>
<evidence type="ECO:0000256" key="6">
    <source>
        <dbReference type="ARBA" id="ARBA00022703"/>
    </source>
</evidence>
<dbReference type="AlphaFoldDB" id="A0A9J6FV44"/>
<keyword evidence="5" id="KW-0808">Transferase</keyword>
<dbReference type="PROSITE" id="PS50127">
    <property type="entry name" value="UBC_2"/>
    <property type="match status" value="1"/>
</dbReference>
<keyword evidence="7" id="KW-0547">Nucleotide-binding</keyword>
<keyword evidence="10" id="KW-0539">Nucleus</keyword>
<dbReference type="SUPFAM" id="SSF54495">
    <property type="entry name" value="UBC-like"/>
    <property type="match status" value="1"/>
</dbReference>
<evidence type="ECO:0000256" key="2">
    <source>
        <dbReference type="ARBA" id="ARBA00004496"/>
    </source>
</evidence>
<comment type="subcellular location">
    <subcellularLocation>
        <location evidence="2">Cytoplasm</location>
    </subcellularLocation>
    <subcellularLocation>
        <location evidence="1">Nucleus</location>
    </subcellularLocation>
</comment>
<dbReference type="PANTHER" id="PTHR46116:SF26">
    <property type="entry name" value="UBIQUITIN-CONJUGATING ENZYME E2 Z"/>
    <property type="match status" value="1"/>
</dbReference>
<evidence type="ECO:0000256" key="10">
    <source>
        <dbReference type="ARBA" id="ARBA00023242"/>
    </source>
</evidence>
<dbReference type="OMA" id="PWKTDEA"/>
<evidence type="ECO:0000256" key="12">
    <source>
        <dbReference type="ARBA" id="ARBA00041798"/>
    </source>
</evidence>
<keyword evidence="9" id="KW-0067">ATP-binding</keyword>
<dbReference type="Proteomes" id="UP000821853">
    <property type="component" value="Chromosome 2"/>
</dbReference>
<name>A0A9J6FV44_HAELO</name>
<evidence type="ECO:0000256" key="8">
    <source>
        <dbReference type="ARBA" id="ARBA00022786"/>
    </source>
</evidence>
<evidence type="ECO:0000313" key="17">
    <source>
        <dbReference type="Proteomes" id="UP000821853"/>
    </source>
</evidence>
<feature type="domain" description="UBC core" evidence="15">
    <location>
        <begin position="1"/>
        <end position="91"/>
    </location>
</feature>
<comment type="caution">
    <text evidence="16">The sequence shown here is derived from an EMBL/GenBank/DDBJ whole genome shotgun (WGS) entry which is preliminary data.</text>
</comment>
<dbReference type="EMBL" id="JABSTR010000004">
    <property type="protein sequence ID" value="KAH9366176.1"/>
    <property type="molecule type" value="Genomic_DNA"/>
</dbReference>
<keyword evidence="8" id="KW-0833">Ubl conjugation pathway</keyword>
<evidence type="ECO:0000313" key="16">
    <source>
        <dbReference type="EMBL" id="KAH9366176.1"/>
    </source>
</evidence>
<evidence type="ECO:0000256" key="13">
    <source>
        <dbReference type="ARBA" id="ARBA00042316"/>
    </source>
</evidence>
<keyword evidence="17" id="KW-1185">Reference proteome</keyword>
<dbReference type="GO" id="GO:0043066">
    <property type="term" value="P:negative regulation of apoptotic process"/>
    <property type="evidence" value="ECO:0007669"/>
    <property type="project" value="TreeGrafter"/>
</dbReference>
<dbReference type="GO" id="GO:0005524">
    <property type="term" value="F:ATP binding"/>
    <property type="evidence" value="ECO:0007669"/>
    <property type="project" value="UniProtKB-KW"/>
</dbReference>
<protein>
    <recommendedName>
        <fullName evidence="11">Ubiquitin-conjugating enzyme E2 Z</fullName>
        <ecNumber evidence="3">2.3.2.23</ecNumber>
    </recommendedName>
    <alternativeName>
        <fullName evidence="12">E2 ubiquitin-conjugating enzyme Z</fullName>
    </alternativeName>
    <alternativeName>
        <fullName evidence="14">Ubiquitin carrier protein Z</fullName>
    </alternativeName>
    <alternativeName>
        <fullName evidence="13">Ubiquitin-protein ligase Z</fullName>
    </alternativeName>
</protein>
<evidence type="ECO:0000256" key="7">
    <source>
        <dbReference type="ARBA" id="ARBA00022741"/>
    </source>
</evidence>
<dbReference type="GO" id="GO:0004869">
    <property type="term" value="F:cysteine-type endopeptidase inhibitor activity"/>
    <property type="evidence" value="ECO:0007669"/>
    <property type="project" value="TreeGrafter"/>
</dbReference>